<comment type="caution">
    <text evidence="1">The sequence shown here is derived from an EMBL/GenBank/DDBJ whole genome shotgun (WGS) entry which is preliminary data.</text>
</comment>
<organism evidence="1 2">
    <name type="scientific">Heyndrickxia acidicola</name>
    <dbReference type="NCBI Taxonomy" id="209389"/>
    <lineage>
        <taxon>Bacteria</taxon>
        <taxon>Bacillati</taxon>
        <taxon>Bacillota</taxon>
        <taxon>Bacilli</taxon>
        <taxon>Bacillales</taxon>
        <taxon>Bacillaceae</taxon>
        <taxon>Heyndrickxia</taxon>
    </lineage>
</organism>
<reference evidence="1 2" key="1">
    <citation type="submission" date="2023-03" db="EMBL/GenBank/DDBJ databases">
        <title>Bacillus Genome Sequencing.</title>
        <authorList>
            <person name="Dunlap C."/>
        </authorList>
    </citation>
    <scope>NUCLEOTIDE SEQUENCE [LARGE SCALE GENOMIC DNA]</scope>
    <source>
        <strain evidence="1 2">B-23453</strain>
    </source>
</reference>
<dbReference type="EMBL" id="JARMAB010000012">
    <property type="protein sequence ID" value="MED1203451.1"/>
    <property type="molecule type" value="Genomic_DNA"/>
</dbReference>
<evidence type="ECO:0000313" key="2">
    <source>
        <dbReference type="Proteomes" id="UP001341444"/>
    </source>
</evidence>
<gene>
    <name evidence="1" type="ORF">P4T90_10205</name>
</gene>
<protein>
    <submittedName>
        <fullName evidence="1">DUF1796 family putative cysteine peptidase</fullName>
    </submittedName>
</protein>
<dbReference type="RefSeq" id="WP_066268785.1">
    <property type="nucleotide sequence ID" value="NZ_JARMAB010000012.1"/>
</dbReference>
<dbReference type="InterPro" id="IPR014903">
    <property type="entry name" value="DUF1796"/>
</dbReference>
<sequence>MSLEEIKGEYDAIFSLGHLCLAGLQLKKNQLRPFSGVLDWMGSNSLPDVNRLLKNRFAGFMDFKNLAIRGYANEYNLLVEDEVYHIFSNHDFAADKNTLTHLAAYPEVKEKFNRRIKRFLEKMETSKRILFVRTEGSFADVLELESVLSDLVKHDFRILVVNHTNVQGLVEKEWPVERVAVVELPNKEIWEENDQLWKTILSDVHLRV</sequence>
<dbReference type="Proteomes" id="UP001341444">
    <property type="component" value="Unassembled WGS sequence"/>
</dbReference>
<dbReference type="Pfam" id="PF08795">
    <property type="entry name" value="DUF1796"/>
    <property type="match status" value="1"/>
</dbReference>
<accession>A0ABU6MHF3</accession>
<keyword evidence="2" id="KW-1185">Reference proteome</keyword>
<proteinExistence type="predicted"/>
<name>A0ABU6MHF3_9BACI</name>
<evidence type="ECO:0000313" key="1">
    <source>
        <dbReference type="EMBL" id="MED1203451.1"/>
    </source>
</evidence>